<dbReference type="Gene3D" id="3.30.110.70">
    <property type="entry name" value="Hypothetical protein apc22750. Chain B"/>
    <property type="match status" value="1"/>
</dbReference>
<comment type="similarity">
    <text evidence="1 2">Belongs to the UPF0145 family.</text>
</comment>
<evidence type="ECO:0000256" key="2">
    <source>
        <dbReference type="HAMAP-Rule" id="MF_00338"/>
    </source>
</evidence>
<reference evidence="3 4" key="1">
    <citation type="journal article" date="2018" name="Nat. Biotechnol.">
        <title>A standardized bacterial taxonomy based on genome phylogeny substantially revises the tree of life.</title>
        <authorList>
            <person name="Parks D.H."/>
            <person name="Chuvochina M."/>
            <person name="Waite D.W."/>
            <person name="Rinke C."/>
            <person name="Skarshewski A."/>
            <person name="Chaumeil P.A."/>
            <person name="Hugenholtz P."/>
        </authorList>
    </citation>
    <scope>NUCLEOTIDE SEQUENCE [LARGE SCALE GENOMIC DNA]</scope>
    <source>
        <strain evidence="3">UBA8781</strain>
    </source>
</reference>
<gene>
    <name evidence="3" type="ORF">DEQ80_07915</name>
</gene>
<comment type="caution">
    <text evidence="3">The sequence shown here is derived from an EMBL/GenBank/DDBJ whole genome shotgun (WGS) entry which is preliminary data.</text>
</comment>
<dbReference type="EMBL" id="DPBP01000031">
    <property type="protein sequence ID" value="HCE17769.1"/>
    <property type="molecule type" value="Genomic_DNA"/>
</dbReference>
<organism evidence="3 4">
    <name type="scientific">Anaerolinea thermolimosa</name>
    <dbReference type="NCBI Taxonomy" id="229919"/>
    <lineage>
        <taxon>Bacteria</taxon>
        <taxon>Bacillati</taxon>
        <taxon>Chloroflexota</taxon>
        <taxon>Anaerolineae</taxon>
        <taxon>Anaerolineales</taxon>
        <taxon>Anaerolineaceae</taxon>
        <taxon>Anaerolinea</taxon>
    </lineage>
</organism>
<sequence length="110" mass="12029">MDEKMVTTAFGFEGYRVVRNLGVVRGVTVRSRSIVGNFVGGIETIFGGNITTYTELCEHARQEAFELLIRHAEERGANAILGMRYDANDVMDGVTEVLAYGTAVVVEKAP</sequence>
<dbReference type="PANTHER" id="PTHR34068:SF2">
    <property type="entry name" value="UPF0145 PROTEIN SCO3412"/>
    <property type="match status" value="1"/>
</dbReference>
<evidence type="ECO:0000313" key="4">
    <source>
        <dbReference type="Proteomes" id="UP000264141"/>
    </source>
</evidence>
<evidence type="ECO:0000256" key="1">
    <source>
        <dbReference type="ARBA" id="ARBA00010751"/>
    </source>
</evidence>
<dbReference type="InterPro" id="IPR035439">
    <property type="entry name" value="UPF0145_dom_sf"/>
</dbReference>
<proteinExistence type="inferred from homology"/>
<dbReference type="HAMAP" id="MF_00338">
    <property type="entry name" value="UPF0145"/>
    <property type="match status" value="1"/>
</dbReference>
<dbReference type="Proteomes" id="UP000264141">
    <property type="component" value="Unassembled WGS sequence"/>
</dbReference>
<dbReference type="SUPFAM" id="SSF117782">
    <property type="entry name" value="YbjQ-like"/>
    <property type="match status" value="1"/>
</dbReference>
<dbReference type="AlphaFoldDB" id="A0A3D1JGS2"/>
<name>A0A3D1JGS2_9CHLR</name>
<dbReference type="Pfam" id="PF01906">
    <property type="entry name" value="YbjQ_1"/>
    <property type="match status" value="1"/>
</dbReference>
<accession>A0A3D1JGS2</accession>
<dbReference type="InterPro" id="IPR002765">
    <property type="entry name" value="UPF0145_YbjQ-like"/>
</dbReference>
<dbReference type="PANTHER" id="PTHR34068">
    <property type="entry name" value="UPF0145 PROTEIN YBJQ"/>
    <property type="match status" value="1"/>
</dbReference>
<evidence type="ECO:0000313" key="3">
    <source>
        <dbReference type="EMBL" id="HCE17769.1"/>
    </source>
</evidence>
<dbReference type="STRING" id="229919.GCA_001050195_03334"/>
<protein>
    <recommendedName>
        <fullName evidence="2">UPF0145 protein DEQ80_07915</fullName>
    </recommendedName>
</protein>